<accession>A0A4Z2ES75</accession>
<comment type="caution">
    <text evidence="1">The sequence shown here is derived from an EMBL/GenBank/DDBJ whole genome shotgun (WGS) entry which is preliminary data.</text>
</comment>
<protein>
    <submittedName>
        <fullName evidence="1">Uncharacterized protein</fullName>
    </submittedName>
</protein>
<reference evidence="1 2" key="1">
    <citation type="submission" date="2019-03" db="EMBL/GenBank/DDBJ databases">
        <title>First draft genome of Liparis tanakae, snailfish: a comprehensive survey of snailfish specific genes.</title>
        <authorList>
            <person name="Kim W."/>
            <person name="Song I."/>
            <person name="Jeong J.-H."/>
            <person name="Kim D."/>
            <person name="Kim S."/>
            <person name="Ryu S."/>
            <person name="Song J.Y."/>
            <person name="Lee S.K."/>
        </authorList>
    </citation>
    <scope>NUCLEOTIDE SEQUENCE [LARGE SCALE GENOMIC DNA]</scope>
    <source>
        <tissue evidence="1">Muscle</tissue>
    </source>
</reference>
<dbReference type="AlphaFoldDB" id="A0A4Z2ES75"/>
<proteinExistence type="predicted"/>
<dbReference type="EMBL" id="SRLO01003231">
    <property type="protein sequence ID" value="TNN31695.1"/>
    <property type="molecule type" value="Genomic_DNA"/>
</dbReference>
<organism evidence="1 2">
    <name type="scientific">Liparis tanakae</name>
    <name type="common">Tanaka's snailfish</name>
    <dbReference type="NCBI Taxonomy" id="230148"/>
    <lineage>
        <taxon>Eukaryota</taxon>
        <taxon>Metazoa</taxon>
        <taxon>Chordata</taxon>
        <taxon>Craniata</taxon>
        <taxon>Vertebrata</taxon>
        <taxon>Euteleostomi</taxon>
        <taxon>Actinopterygii</taxon>
        <taxon>Neopterygii</taxon>
        <taxon>Teleostei</taxon>
        <taxon>Neoteleostei</taxon>
        <taxon>Acanthomorphata</taxon>
        <taxon>Eupercaria</taxon>
        <taxon>Perciformes</taxon>
        <taxon>Cottioidei</taxon>
        <taxon>Cottales</taxon>
        <taxon>Liparidae</taxon>
        <taxon>Liparis</taxon>
    </lineage>
</organism>
<evidence type="ECO:0000313" key="1">
    <source>
        <dbReference type="EMBL" id="TNN31695.1"/>
    </source>
</evidence>
<dbReference type="Proteomes" id="UP000314294">
    <property type="component" value="Unassembled WGS sequence"/>
</dbReference>
<sequence>MAVLHAGCAIRLVNPTGVNPTGKGCGVLRDQPRERVSGFAFCSGEDGGWGGRRGVYKPYESSPINEDSVETSSKLRQDFVITHSVYKPYKPSPINEDSVKTS</sequence>
<evidence type="ECO:0000313" key="2">
    <source>
        <dbReference type="Proteomes" id="UP000314294"/>
    </source>
</evidence>
<name>A0A4Z2ES75_9TELE</name>
<keyword evidence="2" id="KW-1185">Reference proteome</keyword>
<gene>
    <name evidence="1" type="ORF">EYF80_058148</name>
</gene>